<gene>
    <name evidence="2" type="ORF">AFUS01_LOCUS22808</name>
</gene>
<dbReference type="Proteomes" id="UP000708208">
    <property type="component" value="Unassembled WGS sequence"/>
</dbReference>
<proteinExistence type="predicted"/>
<organism evidence="2 3">
    <name type="scientific">Allacma fusca</name>
    <dbReference type="NCBI Taxonomy" id="39272"/>
    <lineage>
        <taxon>Eukaryota</taxon>
        <taxon>Metazoa</taxon>
        <taxon>Ecdysozoa</taxon>
        <taxon>Arthropoda</taxon>
        <taxon>Hexapoda</taxon>
        <taxon>Collembola</taxon>
        <taxon>Symphypleona</taxon>
        <taxon>Sminthuridae</taxon>
        <taxon>Allacma</taxon>
    </lineage>
</organism>
<feature type="non-terminal residue" evidence="2">
    <location>
        <position position="1"/>
    </location>
</feature>
<comment type="caution">
    <text evidence="2">The sequence shown here is derived from an EMBL/GenBank/DDBJ whole genome shotgun (WGS) entry which is preliminary data.</text>
</comment>
<feature type="non-terminal residue" evidence="2">
    <location>
        <position position="21"/>
    </location>
</feature>
<reference evidence="2" key="1">
    <citation type="submission" date="2021-06" db="EMBL/GenBank/DDBJ databases">
        <authorList>
            <person name="Hodson N. C."/>
            <person name="Mongue J. A."/>
            <person name="Jaron S. K."/>
        </authorList>
    </citation>
    <scope>NUCLEOTIDE SEQUENCE</scope>
</reference>
<feature type="region of interest" description="Disordered" evidence="1">
    <location>
        <begin position="1"/>
        <end position="21"/>
    </location>
</feature>
<feature type="compositionally biased region" description="Basic and acidic residues" evidence="1">
    <location>
        <begin position="1"/>
        <end position="10"/>
    </location>
</feature>
<evidence type="ECO:0000313" key="3">
    <source>
        <dbReference type="Proteomes" id="UP000708208"/>
    </source>
</evidence>
<sequence>MRENEHENKQPAEQGKPQQPL</sequence>
<dbReference type="AlphaFoldDB" id="A0A8J2PEP7"/>
<protein>
    <submittedName>
        <fullName evidence="2">Uncharacterized protein</fullName>
    </submittedName>
</protein>
<evidence type="ECO:0000256" key="1">
    <source>
        <dbReference type="SAM" id="MobiDB-lite"/>
    </source>
</evidence>
<accession>A0A8J2PEP7</accession>
<evidence type="ECO:0000313" key="2">
    <source>
        <dbReference type="EMBL" id="CAG7734417.1"/>
    </source>
</evidence>
<name>A0A8J2PEP7_9HEXA</name>
<dbReference type="EMBL" id="CAJVCH010268997">
    <property type="protein sequence ID" value="CAG7734417.1"/>
    <property type="molecule type" value="Genomic_DNA"/>
</dbReference>
<keyword evidence="3" id="KW-1185">Reference proteome</keyword>